<dbReference type="AlphaFoldDB" id="A0A0S4LRF2"/>
<organism evidence="3 4">
    <name type="scientific">Candidatus Nitrospira nitrosa</name>
    <dbReference type="NCBI Taxonomy" id="1742972"/>
    <lineage>
        <taxon>Bacteria</taxon>
        <taxon>Pseudomonadati</taxon>
        <taxon>Nitrospirota</taxon>
        <taxon>Nitrospiria</taxon>
        <taxon>Nitrospirales</taxon>
        <taxon>Nitrospiraceae</taxon>
        <taxon>Nitrospira</taxon>
    </lineage>
</organism>
<evidence type="ECO:0000313" key="3">
    <source>
        <dbReference type="EMBL" id="CUS39293.1"/>
    </source>
</evidence>
<dbReference type="STRING" id="1742972.COMA1_70134"/>
<feature type="domain" description="Ice-binding protein C-terminal" evidence="2">
    <location>
        <begin position="268"/>
        <end position="289"/>
    </location>
</feature>
<feature type="chain" id="PRO_5006624201" evidence="1">
    <location>
        <begin position="26"/>
        <end position="299"/>
    </location>
</feature>
<dbReference type="NCBIfam" id="NF038133">
    <property type="entry name" value="choice_anch_L"/>
    <property type="match status" value="1"/>
</dbReference>
<dbReference type="EMBL" id="CZQA01000013">
    <property type="protein sequence ID" value="CUS39293.1"/>
    <property type="molecule type" value="Genomic_DNA"/>
</dbReference>
<evidence type="ECO:0000313" key="4">
    <source>
        <dbReference type="Proteomes" id="UP000199032"/>
    </source>
</evidence>
<dbReference type="RefSeq" id="WP_090751163.1">
    <property type="nucleotide sequence ID" value="NZ_CZQA01000013.1"/>
</dbReference>
<accession>A0A0S4LRF2</accession>
<dbReference type="Pfam" id="PF07589">
    <property type="entry name" value="PEP-CTERM"/>
    <property type="match status" value="1"/>
</dbReference>
<proteinExistence type="predicted"/>
<feature type="signal peptide" evidence="1">
    <location>
        <begin position="1"/>
        <end position="25"/>
    </location>
</feature>
<sequence length="299" mass="30708">MMHLRSTLFALLLGIGMLWSTWAFALTIAPTTNTSALGAALGGGGLLTINSVTINNGASSQFGTYTGFTSPPVTIGDGVVLSTGQVVQTTPGFNNGLQGPGSTPSTNTGQPGTAAFDAYGAGNIENFSDSNDVASMTVAFTLSAPSQVGFDFIFGSIEHPEFTSDFTDAFLAFLNGSASANQIVFDAANNPVQVGVSFASALTTSDTNTAFGDPHGLVKLQTFTFNQLSAGSHTLNFQVGDVNDHILDSAVFISNFRAEAGTPGTTPTVPEPSTVLLLGAGLVALGFARYRMSVPRGRG</sequence>
<name>A0A0S4LRF2_9BACT</name>
<dbReference type="InterPro" id="IPR049804">
    <property type="entry name" value="Choice_anch_L"/>
</dbReference>
<dbReference type="NCBIfam" id="TIGR02595">
    <property type="entry name" value="PEP_CTERM"/>
    <property type="match status" value="1"/>
</dbReference>
<evidence type="ECO:0000259" key="2">
    <source>
        <dbReference type="Pfam" id="PF07589"/>
    </source>
</evidence>
<dbReference type="InterPro" id="IPR013424">
    <property type="entry name" value="Ice-binding_C"/>
</dbReference>
<protein>
    <submittedName>
        <fullName evidence="3">Putative PEP motif anchor domain protein</fullName>
    </submittedName>
</protein>
<keyword evidence="1" id="KW-0732">Signal</keyword>
<keyword evidence="4" id="KW-1185">Reference proteome</keyword>
<gene>
    <name evidence="3" type="ORF">COMA1_70134</name>
</gene>
<evidence type="ECO:0000256" key="1">
    <source>
        <dbReference type="SAM" id="SignalP"/>
    </source>
</evidence>
<reference evidence="3 4" key="1">
    <citation type="submission" date="2015-10" db="EMBL/GenBank/DDBJ databases">
        <authorList>
            <person name="Gilbert D.G."/>
        </authorList>
    </citation>
    <scope>NUCLEOTIDE SEQUENCE [LARGE SCALE GENOMIC DNA]</scope>
    <source>
        <strain evidence="3">COMA1</strain>
    </source>
</reference>
<dbReference type="OrthoDB" id="904022at2"/>
<dbReference type="Proteomes" id="UP000199032">
    <property type="component" value="Unassembled WGS sequence"/>
</dbReference>